<feature type="signal peptide" evidence="9">
    <location>
        <begin position="1"/>
        <end position="22"/>
    </location>
</feature>
<dbReference type="InterPro" id="IPR008969">
    <property type="entry name" value="CarboxyPept-like_regulatory"/>
</dbReference>
<feature type="region of interest" description="Disordered" evidence="8">
    <location>
        <begin position="483"/>
        <end position="503"/>
    </location>
</feature>
<evidence type="ECO:0000256" key="1">
    <source>
        <dbReference type="ARBA" id="ARBA00004571"/>
    </source>
</evidence>
<dbReference type="GO" id="GO:0009279">
    <property type="term" value="C:cell outer membrane"/>
    <property type="evidence" value="ECO:0007669"/>
    <property type="project" value="UniProtKB-SubCell"/>
</dbReference>
<dbReference type="OrthoDB" id="778480at2"/>
<dbReference type="STRING" id="681398.PJIAN_1130"/>
<dbReference type="AlphaFoldDB" id="A0A170Y659"/>
<dbReference type="Gene3D" id="2.170.130.10">
    <property type="entry name" value="TonB-dependent receptor, plug domain"/>
    <property type="match status" value="1"/>
</dbReference>
<feature type="chain" id="PRO_5007904779" evidence="9">
    <location>
        <begin position="23"/>
        <end position="1033"/>
    </location>
</feature>
<dbReference type="InterPro" id="IPR023997">
    <property type="entry name" value="TonB-dep_OMP_SusC/RagA_CS"/>
</dbReference>
<dbReference type="Pfam" id="PF07715">
    <property type="entry name" value="Plug"/>
    <property type="match status" value="1"/>
</dbReference>
<dbReference type="FunFam" id="2.60.40.1120:FF:000003">
    <property type="entry name" value="Outer membrane protein Omp121"/>
    <property type="match status" value="1"/>
</dbReference>
<dbReference type="Pfam" id="PF13715">
    <property type="entry name" value="CarbopepD_reg_2"/>
    <property type="match status" value="1"/>
</dbReference>
<evidence type="ECO:0000256" key="9">
    <source>
        <dbReference type="SAM" id="SignalP"/>
    </source>
</evidence>
<dbReference type="InterPro" id="IPR037066">
    <property type="entry name" value="Plug_dom_sf"/>
</dbReference>
<dbReference type="PROSITE" id="PS52016">
    <property type="entry name" value="TONB_DEPENDENT_REC_3"/>
    <property type="match status" value="1"/>
</dbReference>
<evidence type="ECO:0000256" key="4">
    <source>
        <dbReference type="ARBA" id="ARBA00022692"/>
    </source>
</evidence>
<evidence type="ECO:0000313" key="11">
    <source>
        <dbReference type="EMBL" id="GAT61550.1"/>
    </source>
</evidence>
<dbReference type="InterPro" id="IPR012910">
    <property type="entry name" value="Plug_dom"/>
</dbReference>
<evidence type="ECO:0000256" key="2">
    <source>
        <dbReference type="ARBA" id="ARBA00022448"/>
    </source>
</evidence>
<keyword evidence="9" id="KW-0732">Signal</keyword>
<keyword evidence="6 7" id="KW-0998">Cell outer membrane</keyword>
<dbReference type="Gene3D" id="2.40.170.20">
    <property type="entry name" value="TonB-dependent receptor, beta-barrel domain"/>
    <property type="match status" value="1"/>
</dbReference>
<feature type="domain" description="TonB-dependent receptor plug" evidence="10">
    <location>
        <begin position="115"/>
        <end position="220"/>
    </location>
</feature>
<dbReference type="NCBIfam" id="TIGR04056">
    <property type="entry name" value="OMP_RagA_SusC"/>
    <property type="match status" value="1"/>
</dbReference>
<protein>
    <submittedName>
        <fullName evidence="11">TonB-linked outer membrane protein, SusC/RagA family</fullName>
    </submittedName>
</protein>
<dbReference type="InterPro" id="IPR039426">
    <property type="entry name" value="TonB-dep_rcpt-like"/>
</dbReference>
<dbReference type="Gene3D" id="2.60.40.1120">
    <property type="entry name" value="Carboxypeptidase-like, regulatory domain"/>
    <property type="match status" value="1"/>
</dbReference>
<keyword evidence="4 7" id="KW-0812">Transmembrane</keyword>
<dbReference type="Proteomes" id="UP000076586">
    <property type="component" value="Unassembled WGS sequence"/>
</dbReference>
<dbReference type="SUPFAM" id="SSF49464">
    <property type="entry name" value="Carboxypeptidase regulatory domain-like"/>
    <property type="match status" value="1"/>
</dbReference>
<keyword evidence="5 7" id="KW-0472">Membrane</keyword>
<dbReference type="RefSeq" id="WP_068701108.1">
    <property type="nucleotide sequence ID" value="NZ_BDCR01000001.1"/>
</dbReference>
<dbReference type="InterPro" id="IPR036942">
    <property type="entry name" value="Beta-barrel_TonB_sf"/>
</dbReference>
<evidence type="ECO:0000256" key="3">
    <source>
        <dbReference type="ARBA" id="ARBA00022452"/>
    </source>
</evidence>
<evidence type="ECO:0000256" key="8">
    <source>
        <dbReference type="SAM" id="MobiDB-lite"/>
    </source>
</evidence>
<gene>
    <name evidence="11" type="ORF">PJIAN_1130</name>
</gene>
<dbReference type="EMBL" id="BDCR01000001">
    <property type="protein sequence ID" value="GAT61550.1"/>
    <property type="molecule type" value="Genomic_DNA"/>
</dbReference>
<evidence type="ECO:0000256" key="6">
    <source>
        <dbReference type="ARBA" id="ARBA00023237"/>
    </source>
</evidence>
<accession>A0A170Y659</accession>
<dbReference type="NCBIfam" id="TIGR04057">
    <property type="entry name" value="SusC_RagA_signa"/>
    <property type="match status" value="1"/>
</dbReference>
<keyword evidence="3 7" id="KW-1134">Transmembrane beta strand</keyword>
<proteinExistence type="inferred from homology"/>
<reference evidence="12" key="2">
    <citation type="journal article" date="2017" name="Genome Announc.">
        <title>Draft genome sequence of Paludibacter jiangxiensis NM7(T), a propionate-producing fermentative bacterium.</title>
        <authorList>
            <person name="Qiu Y.-L."/>
            <person name="Tourlousse D.M."/>
            <person name="Matsuura N."/>
            <person name="Ohashi A."/>
            <person name="Sekiguchi Y."/>
        </authorList>
    </citation>
    <scope>NUCLEOTIDE SEQUENCE [LARGE SCALE GENOMIC DNA]</scope>
    <source>
        <strain evidence="12">NM7</strain>
    </source>
</reference>
<dbReference type="SUPFAM" id="SSF56935">
    <property type="entry name" value="Porins"/>
    <property type="match status" value="1"/>
</dbReference>
<name>A0A170Y659_9BACT</name>
<evidence type="ECO:0000256" key="7">
    <source>
        <dbReference type="PROSITE-ProRule" id="PRU01360"/>
    </source>
</evidence>
<reference evidence="12" key="1">
    <citation type="submission" date="2016-04" db="EMBL/GenBank/DDBJ databases">
        <title>Draft genome sequence of Paludibacter jiangxiensis strain NM7.</title>
        <authorList>
            <person name="Qiu Y."/>
            <person name="Matsuura N."/>
            <person name="Ohashi A."/>
            <person name="Tourlousse M.D."/>
            <person name="Sekiguchi Y."/>
        </authorList>
    </citation>
    <scope>NUCLEOTIDE SEQUENCE [LARGE SCALE GENOMIC DNA]</scope>
    <source>
        <strain evidence="12">NM7</strain>
    </source>
</reference>
<evidence type="ECO:0000256" key="5">
    <source>
        <dbReference type="ARBA" id="ARBA00023136"/>
    </source>
</evidence>
<keyword evidence="12" id="KW-1185">Reference proteome</keyword>
<evidence type="ECO:0000313" key="12">
    <source>
        <dbReference type="Proteomes" id="UP000076586"/>
    </source>
</evidence>
<dbReference type="InterPro" id="IPR023996">
    <property type="entry name" value="TonB-dep_OMP_SusC/RagA"/>
</dbReference>
<organism evidence="11 12">
    <name type="scientific">Paludibacter jiangxiensis</name>
    <dbReference type="NCBI Taxonomy" id="681398"/>
    <lineage>
        <taxon>Bacteria</taxon>
        <taxon>Pseudomonadati</taxon>
        <taxon>Bacteroidota</taxon>
        <taxon>Bacteroidia</taxon>
        <taxon>Bacteroidales</taxon>
        <taxon>Paludibacteraceae</taxon>
        <taxon>Paludibacter</taxon>
    </lineage>
</organism>
<keyword evidence="2 7" id="KW-0813">Transport</keyword>
<evidence type="ECO:0000259" key="10">
    <source>
        <dbReference type="Pfam" id="PF07715"/>
    </source>
</evidence>
<dbReference type="FunFam" id="2.170.130.10:FF:000003">
    <property type="entry name" value="SusC/RagA family TonB-linked outer membrane protein"/>
    <property type="match status" value="1"/>
</dbReference>
<comment type="similarity">
    <text evidence="7">Belongs to the TonB-dependent receptor family.</text>
</comment>
<comment type="subcellular location">
    <subcellularLocation>
        <location evidence="1 7">Cell outer membrane</location>
        <topology evidence="1 7">Multi-pass membrane protein</topology>
    </subcellularLocation>
</comment>
<comment type="caution">
    <text evidence="11">The sequence shown here is derived from an EMBL/GenBank/DDBJ whole genome shotgun (WGS) entry which is preliminary data.</text>
</comment>
<sequence>MRKIRQNLILLLLCCLFGTIYAQEASVKGVVRDAGGEPLVGVSVVIKGTTTGTVTDMNGQFTIKTNPRAILVLSYIGFIKQEVEAKGSAPLSIKLIEDTKKLDEVVVVGYGVQKKVNLTGAVEAISGKDIASRSTTDALTALQGQMPGITVLRNSGRPGNEANGLRIRGFSSANDASALVLIDGVEGDLKLLNPDDIETISVLKDAAAASIYGARAAAGVMLVTTKKGKAGKLSVTYSGSFGVNLPGNMPKRMPSWDEQVILNVAQVNSGGTDEFNPEQMEWIGNPNFNYLPNGTRWNQFYASTNWLNEGTKDYTTQQSHSVTVSGGQGATKYYVSGGYYTKNGLLKYGPDDYHRTNLRSSLSTELSKYLDFNLITSYEESVTNENPVGATTILQALYTARQRQAIYLPEEDTFYSQSPYSSDLQMNAVQAEKEGGLSQARWKAFTGNANLHLKDLVKGLTVDLNASRKSGFWSQEIDKPYRKGNARNGAERSYPINNPNGVAKTKNNDYQDKLELLVNYNLKLNKNTFHALAGASYEQYNKDQISVSASNLLSNDFFSLNYYAKDLATNTVVSDAVQPWKMASLFGRINYDYAGRYLLEGTLRYDGSSRLAPGNRWSLFPSVSGGWRVSEEPFFKVPVISNLKLRASWGQLGNSTALNSMYYPYIGTISSGQIMSNPIYYQGNMVSNDVTWETVTSTNVGVDLGLFKNRLTFTGDYYWKTNDDMLARVRVGNIVGYKAENLAYQNAGILKTWGWEVSLQWRDKIGKVGYNVGFNIDDSQNRLDKYAGNNVIQEGANRLIEGYAMNTIWGYKTDGFWNSRQEYLDYKTAHPGYQSWNDGMIAGGDAKYLAQGTPDHTIGVGKGTPADHGDLVYLGNSNGRYNFGVNLGIQWNGFDLSALFQGVGQRTFIVDASTLAINANSYQMPWTIQEDYWTPTNTDAYFARPYKGSNFNYHTADRWVQNGAYIRLKNIQLGYNIPLKVSFIQSIRAYVSGSDVWESSKALSVFDPEVGNNQSPTYYPFFRTWMFGLNVTF</sequence>